<dbReference type="Gene3D" id="6.10.340.10">
    <property type="match status" value="1"/>
</dbReference>
<dbReference type="Gene3D" id="3.30.70.270">
    <property type="match status" value="1"/>
</dbReference>
<comment type="caution">
    <text evidence="6">The sequence shown here is derived from an EMBL/GenBank/DDBJ whole genome shotgun (WGS) entry which is preliminary data.</text>
</comment>
<dbReference type="Pfam" id="PF00990">
    <property type="entry name" value="GGDEF"/>
    <property type="match status" value="1"/>
</dbReference>
<feature type="transmembrane region" description="Helical" evidence="4">
    <location>
        <begin position="25"/>
        <end position="48"/>
    </location>
</feature>
<dbReference type="InterPro" id="IPR000160">
    <property type="entry name" value="GGDEF_dom"/>
</dbReference>
<accession>A0A4V2PE06</accession>
<gene>
    <name evidence="6" type="ORF">CLV83_2054</name>
</gene>
<protein>
    <recommendedName>
        <fullName evidence="2">diguanylate cyclase</fullName>
        <ecNumber evidence="2">2.7.7.65</ecNumber>
    </recommendedName>
</protein>
<comment type="catalytic activity">
    <reaction evidence="3">
        <text>2 GTP = 3',3'-c-di-GMP + 2 diphosphate</text>
        <dbReference type="Rhea" id="RHEA:24898"/>
        <dbReference type="ChEBI" id="CHEBI:33019"/>
        <dbReference type="ChEBI" id="CHEBI:37565"/>
        <dbReference type="ChEBI" id="CHEBI:58805"/>
        <dbReference type="EC" id="2.7.7.65"/>
    </reaction>
</comment>
<dbReference type="AlphaFoldDB" id="A0A4V2PE06"/>
<dbReference type="GO" id="GO:1902201">
    <property type="term" value="P:negative regulation of bacterial-type flagellum-dependent cell motility"/>
    <property type="evidence" value="ECO:0007669"/>
    <property type="project" value="TreeGrafter"/>
</dbReference>
<dbReference type="NCBIfam" id="TIGR00254">
    <property type="entry name" value="GGDEF"/>
    <property type="match status" value="1"/>
</dbReference>
<dbReference type="EMBL" id="SMFU01000008">
    <property type="protein sequence ID" value="TCK07196.1"/>
    <property type="molecule type" value="Genomic_DNA"/>
</dbReference>
<dbReference type="GO" id="GO:0052621">
    <property type="term" value="F:diguanylate cyclase activity"/>
    <property type="evidence" value="ECO:0007669"/>
    <property type="project" value="UniProtKB-EC"/>
</dbReference>
<proteinExistence type="predicted"/>
<dbReference type="InterPro" id="IPR029787">
    <property type="entry name" value="Nucleotide_cyclase"/>
</dbReference>
<dbReference type="FunFam" id="3.30.70.270:FF:000001">
    <property type="entry name" value="Diguanylate cyclase domain protein"/>
    <property type="match status" value="1"/>
</dbReference>
<evidence type="ECO:0000256" key="3">
    <source>
        <dbReference type="ARBA" id="ARBA00034247"/>
    </source>
</evidence>
<dbReference type="SUPFAM" id="SSF55073">
    <property type="entry name" value="Nucleotide cyclase"/>
    <property type="match status" value="1"/>
</dbReference>
<keyword evidence="4" id="KW-0472">Membrane</keyword>
<dbReference type="PROSITE" id="PS50887">
    <property type="entry name" value="GGDEF"/>
    <property type="match status" value="1"/>
</dbReference>
<comment type="cofactor">
    <cofactor evidence="1">
        <name>Mg(2+)</name>
        <dbReference type="ChEBI" id="CHEBI:18420"/>
    </cofactor>
</comment>
<dbReference type="PANTHER" id="PTHR45138">
    <property type="entry name" value="REGULATORY COMPONENTS OF SENSORY TRANSDUCTION SYSTEM"/>
    <property type="match status" value="1"/>
</dbReference>
<evidence type="ECO:0000313" key="6">
    <source>
        <dbReference type="EMBL" id="TCK07196.1"/>
    </source>
</evidence>
<sequence length="550" mass="61348">MPNTPRKPTRHWPSRLAPSSLCGRFFSGLVILLLLALLAIILTGKLIVLPKLLVHERDDALGELNRLDRVIHTDLHYLATTTKDWAAWDDTYAFIQGKQNDYPVRNFSFEMFNDMDYDLMLFFTPELELHWTAGIDSNTGNFSSCPDLTQRCSWAAPLASLARDKLANRAVVEIDHNLEGEPETNFLLVNDGQVFNVAAHAIHHTDDTGPSEGWLVQLQVLDEAWVEKISTQTALAMQFQLGQQEDLGTPSIEPISDEQLIARKQLSGTDVPVQIGIKIHRSNFMERLAAMRYSQLWTAGLLATVILLVLVLLERTVLLPLRQLARFTREARAEINEATLSSALLERRDEVGELAREFTHLIQQQRMKRTSLENLSLTDHLTGLANRRCFDDRLKALFNKVEHKGQPVAAILFDVDHFKAYNDRYGHQAGDQCLIMLSDSAQRTVSSEAGADALLARIGGEEFAVILPGVEETQAVELAEAIRRGIEALVLRHEGAARGFVTISCGLSYLPRISEASSSDLLKTADDALYRAKEGGRNQVVRAAVSPAQD</sequence>
<dbReference type="CDD" id="cd01949">
    <property type="entry name" value="GGDEF"/>
    <property type="match status" value="1"/>
</dbReference>
<evidence type="ECO:0000259" key="5">
    <source>
        <dbReference type="PROSITE" id="PS50887"/>
    </source>
</evidence>
<dbReference type="InterPro" id="IPR050469">
    <property type="entry name" value="Diguanylate_Cyclase"/>
</dbReference>
<dbReference type="SMART" id="SM00267">
    <property type="entry name" value="GGDEF"/>
    <property type="match status" value="1"/>
</dbReference>
<keyword evidence="4" id="KW-0812">Transmembrane</keyword>
<dbReference type="Pfam" id="PF05228">
    <property type="entry name" value="CHASE4"/>
    <property type="match status" value="1"/>
</dbReference>
<feature type="transmembrane region" description="Helical" evidence="4">
    <location>
        <begin position="296"/>
        <end position="313"/>
    </location>
</feature>
<dbReference type="InterPro" id="IPR007892">
    <property type="entry name" value="CHASE4"/>
</dbReference>
<organism evidence="6 7">
    <name type="scientific">Marinobacterium mangrovicola</name>
    <dbReference type="NCBI Taxonomy" id="1476959"/>
    <lineage>
        <taxon>Bacteria</taxon>
        <taxon>Pseudomonadati</taxon>
        <taxon>Pseudomonadota</taxon>
        <taxon>Gammaproteobacteria</taxon>
        <taxon>Oceanospirillales</taxon>
        <taxon>Oceanospirillaceae</taxon>
        <taxon>Marinobacterium</taxon>
    </lineage>
</organism>
<evidence type="ECO:0000313" key="7">
    <source>
        <dbReference type="Proteomes" id="UP000294546"/>
    </source>
</evidence>
<keyword evidence="4" id="KW-1133">Transmembrane helix</keyword>
<dbReference type="EC" id="2.7.7.65" evidence="2"/>
<name>A0A4V2PE06_9GAMM</name>
<dbReference type="Proteomes" id="UP000294546">
    <property type="component" value="Unassembled WGS sequence"/>
</dbReference>
<feature type="domain" description="GGDEF" evidence="5">
    <location>
        <begin position="406"/>
        <end position="545"/>
    </location>
</feature>
<evidence type="ECO:0000256" key="2">
    <source>
        <dbReference type="ARBA" id="ARBA00012528"/>
    </source>
</evidence>
<dbReference type="GO" id="GO:0005886">
    <property type="term" value="C:plasma membrane"/>
    <property type="evidence" value="ECO:0007669"/>
    <property type="project" value="TreeGrafter"/>
</dbReference>
<dbReference type="PANTHER" id="PTHR45138:SF9">
    <property type="entry name" value="DIGUANYLATE CYCLASE DGCM-RELATED"/>
    <property type="match status" value="1"/>
</dbReference>
<evidence type="ECO:0000256" key="1">
    <source>
        <dbReference type="ARBA" id="ARBA00001946"/>
    </source>
</evidence>
<reference evidence="6 7" key="1">
    <citation type="submission" date="2019-03" db="EMBL/GenBank/DDBJ databases">
        <title>Genomic Encyclopedia of Archaeal and Bacterial Type Strains, Phase II (KMG-II): from individual species to whole genera.</title>
        <authorList>
            <person name="Goeker M."/>
        </authorList>
    </citation>
    <scope>NUCLEOTIDE SEQUENCE [LARGE SCALE GENOMIC DNA]</scope>
    <source>
        <strain evidence="6 7">DSM 27697</strain>
    </source>
</reference>
<evidence type="ECO:0000256" key="4">
    <source>
        <dbReference type="SAM" id="Phobius"/>
    </source>
</evidence>
<keyword evidence="7" id="KW-1185">Reference proteome</keyword>
<dbReference type="InterPro" id="IPR043128">
    <property type="entry name" value="Rev_trsase/Diguanyl_cyclase"/>
</dbReference>
<dbReference type="GO" id="GO:0043709">
    <property type="term" value="P:cell adhesion involved in single-species biofilm formation"/>
    <property type="evidence" value="ECO:0007669"/>
    <property type="project" value="TreeGrafter"/>
</dbReference>